<comment type="caution">
    <text evidence="1">The sequence shown here is derived from an EMBL/GenBank/DDBJ whole genome shotgun (WGS) entry which is preliminary data.</text>
</comment>
<evidence type="ECO:0000313" key="1">
    <source>
        <dbReference type="EMBL" id="MBO1319227.1"/>
    </source>
</evidence>
<dbReference type="Proteomes" id="UP000664417">
    <property type="component" value="Unassembled WGS sequence"/>
</dbReference>
<name>A0A8J7Q7Q2_9BACT</name>
<keyword evidence="2" id="KW-1185">Reference proteome</keyword>
<organism evidence="1 2">
    <name type="scientific">Acanthopleuribacter pedis</name>
    <dbReference type="NCBI Taxonomy" id="442870"/>
    <lineage>
        <taxon>Bacteria</taxon>
        <taxon>Pseudomonadati</taxon>
        <taxon>Acidobacteriota</taxon>
        <taxon>Holophagae</taxon>
        <taxon>Acanthopleuribacterales</taxon>
        <taxon>Acanthopleuribacteraceae</taxon>
        <taxon>Acanthopleuribacter</taxon>
    </lineage>
</organism>
<proteinExistence type="predicted"/>
<dbReference type="RefSeq" id="WP_207859048.1">
    <property type="nucleotide sequence ID" value="NZ_JAFREP010000009.1"/>
</dbReference>
<sequence>MFQEELDFFQNQSLQLSLDPNLAKLNAPPPENGVFISQQLKLPSATSFNVLGQSLSAEFDQQLQVAVIQNSSLNQVFDDSTGGAPEALPSLWQLSFQIGAGLGGDAEIPVGTLVTAAVNAKADGSFKYRLVRTPAGETRLDALKFLAAQTRFPLRLELKDLAAAGAVQQFQFQYELDFGIKLSLGVNYSKQFDALGKLFEGTALKFDAQAALKASLGCSLYEKMDCTIGCLAGSKVAPPWVRVRLDRTRKRTFTAGLSFSLQVQYNLGSVLIQLLEDVLELAPVKKFRNALTRLADDMQPVAAGDWQAVVDKLGQEVADELDARLDLKSYLSQGKFDEIWKTAQSITTAYNNLDTRLQDFWQRLLFKADLSPGSKIRDTLQKIADLKGKTFAETVRTLVDPDFSEQIEMVEALAGESLEQLLTGLGSRPQDAIQKAATLAAQSQTFLNTFPNQVISRWNQMAQESGLAKAMNFIQTNLTSPQQLSAKLDDEMEKLITRLLGKALDKVSQEDLARIQTFAKKVTDLIEKVTDFDQDWKSSLAKLNGDLGFNLGAEIGYEAMRQTLFDLELDSTNSALQDNWSLFQKLDIPGFLAKLPQTDDNEEPPFRINECLFTSSRLRTSTFSLLLNRLGEIFDATKETTKRFQQSRVEVKDAPALYRTASFTGSLYKEVTRNKFKWTSTIALEVNGKGDGSDLSDSYTLEGFNWVVTTHISNPNVNQEQLEALRTLLTEFLFPTNPADFVVPTGENTAFAFNLRLTLDNSAVDAFLKLAAKQSVAAWQPYLLSAARAFYGSALVPSKKIRHKPAYEVLPAAVLSPSYLQYLPMEEDPPLRTFIEVALSDGKNLRFDMRVPDGTLVDLGLKAGNAGKVFGRLAAGTEAVETQMDTASCRKLTLRYPRLANRCSPDGWSNPMFAALLVWSVIKDNPEFTPGVNSRGLGSLRFQQGATWTNPVWFALGDVQPGSSN</sequence>
<dbReference type="EMBL" id="JAFREP010000009">
    <property type="protein sequence ID" value="MBO1319227.1"/>
    <property type="molecule type" value="Genomic_DNA"/>
</dbReference>
<protein>
    <submittedName>
        <fullName evidence="1">Uncharacterized protein</fullName>
    </submittedName>
</protein>
<gene>
    <name evidence="1" type="ORF">J3U88_12215</name>
</gene>
<reference evidence="1" key="1">
    <citation type="submission" date="2021-03" db="EMBL/GenBank/DDBJ databases">
        <authorList>
            <person name="Wang G."/>
        </authorList>
    </citation>
    <scope>NUCLEOTIDE SEQUENCE</scope>
    <source>
        <strain evidence="1">KCTC 12899</strain>
    </source>
</reference>
<dbReference type="AlphaFoldDB" id="A0A8J7Q7Q2"/>
<evidence type="ECO:0000313" key="2">
    <source>
        <dbReference type="Proteomes" id="UP000664417"/>
    </source>
</evidence>
<accession>A0A8J7Q7Q2</accession>